<dbReference type="GO" id="GO:0030915">
    <property type="term" value="C:Smc5-Smc6 complex"/>
    <property type="evidence" value="ECO:0007669"/>
    <property type="project" value="UniProtKB-UniRule"/>
</dbReference>
<feature type="domain" description="Non-structural maintenance of chromosome element 4 C-terminal" evidence="9">
    <location>
        <begin position="222"/>
        <end position="309"/>
    </location>
</feature>
<evidence type="ECO:0000256" key="4">
    <source>
        <dbReference type="ARBA" id="ARBA00023172"/>
    </source>
</evidence>
<evidence type="ECO:0000313" key="10">
    <source>
        <dbReference type="Proteomes" id="UP000515158"/>
    </source>
</evidence>
<dbReference type="PANTHER" id="PTHR16140">
    <property type="entry name" value="NON-STRUCTURAL MAINTENANCE OF CHROMOSOMES ELEMENT 4"/>
    <property type="match status" value="1"/>
</dbReference>
<dbReference type="Proteomes" id="UP000515158">
    <property type="component" value="Unplaced"/>
</dbReference>
<keyword evidence="4 7" id="KW-0233">DNA recombination</keyword>
<evidence type="ECO:0000256" key="8">
    <source>
        <dbReference type="SAM" id="MobiDB-lite"/>
    </source>
</evidence>
<comment type="function">
    <text evidence="7">Component of the SMC5-SMC6 complex, that promotes sister chromatid alignment after DNA damage and facilitates double-stranded DNA breaks (DSBs) repair via homologous recombination between sister chromatids.</text>
</comment>
<dbReference type="GO" id="GO:0006281">
    <property type="term" value="P:DNA repair"/>
    <property type="evidence" value="ECO:0007669"/>
    <property type="project" value="UniProtKB-UniRule"/>
</dbReference>
<dbReference type="CTD" id="34434"/>
<evidence type="ECO:0000256" key="7">
    <source>
        <dbReference type="RuleBase" id="RU365071"/>
    </source>
</evidence>
<dbReference type="KEGG" id="tpal:117641515"/>
<proteinExistence type="inferred from homology"/>
<name>A0A6P8YEF5_THRPL</name>
<dbReference type="FunCoup" id="A0A6P8YEF5">
    <property type="interactions" value="138"/>
</dbReference>
<reference evidence="11" key="1">
    <citation type="submission" date="2025-08" db="UniProtKB">
        <authorList>
            <consortium name="RefSeq"/>
        </authorList>
    </citation>
    <scope>IDENTIFICATION</scope>
    <source>
        <tissue evidence="11">Total insect</tissue>
    </source>
</reference>
<evidence type="ECO:0000256" key="5">
    <source>
        <dbReference type="ARBA" id="ARBA00023204"/>
    </source>
</evidence>
<dbReference type="Pfam" id="PF08743">
    <property type="entry name" value="Nse4_C"/>
    <property type="match status" value="1"/>
</dbReference>
<comment type="similarity">
    <text evidence="2 7">Belongs to the NSE4 family.</text>
</comment>
<evidence type="ECO:0000313" key="11">
    <source>
        <dbReference type="RefSeq" id="XP_034234801.1"/>
    </source>
</evidence>
<evidence type="ECO:0000256" key="6">
    <source>
        <dbReference type="ARBA" id="ARBA00023242"/>
    </source>
</evidence>
<organism evidence="11">
    <name type="scientific">Thrips palmi</name>
    <name type="common">Melon thrips</name>
    <dbReference type="NCBI Taxonomy" id="161013"/>
    <lineage>
        <taxon>Eukaryota</taxon>
        <taxon>Metazoa</taxon>
        <taxon>Ecdysozoa</taxon>
        <taxon>Arthropoda</taxon>
        <taxon>Hexapoda</taxon>
        <taxon>Insecta</taxon>
        <taxon>Pterygota</taxon>
        <taxon>Neoptera</taxon>
        <taxon>Paraneoptera</taxon>
        <taxon>Thysanoptera</taxon>
        <taxon>Terebrantia</taxon>
        <taxon>Thripoidea</taxon>
        <taxon>Thripidae</taxon>
        <taxon>Thrips</taxon>
    </lineage>
</organism>
<feature type="region of interest" description="Disordered" evidence="8">
    <location>
        <begin position="1"/>
        <end position="30"/>
    </location>
</feature>
<feature type="compositionally biased region" description="Polar residues" evidence="8">
    <location>
        <begin position="17"/>
        <end position="26"/>
    </location>
</feature>
<keyword evidence="10" id="KW-1185">Reference proteome</keyword>
<evidence type="ECO:0000256" key="2">
    <source>
        <dbReference type="ARBA" id="ARBA00008997"/>
    </source>
</evidence>
<dbReference type="InParanoid" id="A0A6P8YEF5"/>
<keyword evidence="5 7" id="KW-0234">DNA repair</keyword>
<sequence length="313" mass="34929">MSNDSDSEAMDVDETLNDTQATNCSTPGGGGSDEALIDIYAKQYEEAQKILQDGLTDAESVAKVGQLLRDSSIHCKKEKKVRESLFGSSVLSLCAQISKNQALALDTNLSAFDVQAFADGILAYAFDGETETVDWDKLSKRASKMFKRSPAMSYMYGSFKATELPRKEPKERVRRQAFKATGEKKEPEKVTNVTATDEGNDKAVQHLKKVLKSKFRESGNQPIDFFKFVLDPTSFHRTVENIFHLSFLMKNNICAVRQDNGGGLPYIHYVSTQECTELQKGKKLQCILSITPEQWETLVEAFKVDKPMVPPLT</sequence>
<dbReference type="GO" id="GO:0005634">
    <property type="term" value="C:nucleus"/>
    <property type="evidence" value="ECO:0007669"/>
    <property type="project" value="UniProtKB-SubCell"/>
</dbReference>
<accession>A0A6P8YEF5</accession>
<evidence type="ECO:0000259" key="9">
    <source>
        <dbReference type="Pfam" id="PF08743"/>
    </source>
</evidence>
<gene>
    <name evidence="11" type="primary">LOC117641515</name>
</gene>
<keyword evidence="3 7" id="KW-0227">DNA damage</keyword>
<dbReference type="InterPro" id="IPR014854">
    <property type="entry name" value="Nse4_C"/>
</dbReference>
<dbReference type="GO" id="GO:0006310">
    <property type="term" value="P:DNA recombination"/>
    <property type="evidence" value="ECO:0007669"/>
    <property type="project" value="UniProtKB-UniRule"/>
</dbReference>
<dbReference type="InterPro" id="IPR027786">
    <property type="entry name" value="Nse4/EID"/>
</dbReference>
<evidence type="ECO:0000256" key="1">
    <source>
        <dbReference type="ARBA" id="ARBA00004123"/>
    </source>
</evidence>
<dbReference type="AlphaFoldDB" id="A0A6P8YEF5"/>
<dbReference type="OrthoDB" id="361242at2759"/>
<keyword evidence="6 7" id="KW-0539">Nucleus</keyword>
<dbReference type="GeneID" id="117641515"/>
<comment type="subcellular location">
    <subcellularLocation>
        <location evidence="1 7">Nucleus</location>
    </subcellularLocation>
</comment>
<dbReference type="RefSeq" id="XP_034234801.1">
    <property type="nucleotide sequence ID" value="XM_034378910.1"/>
</dbReference>
<dbReference type="PANTHER" id="PTHR16140:SF0">
    <property type="entry name" value="NON-STRUCTURAL MAINTENANCE OF CHROMOSOMES ELEMENT 4"/>
    <property type="match status" value="1"/>
</dbReference>
<feature type="compositionally biased region" description="Acidic residues" evidence="8">
    <location>
        <begin position="1"/>
        <end position="16"/>
    </location>
</feature>
<evidence type="ECO:0000256" key="3">
    <source>
        <dbReference type="ARBA" id="ARBA00022763"/>
    </source>
</evidence>
<comment type="subunit">
    <text evidence="7">Component of the SMC5-SMC6 complex.</text>
</comment>
<protein>
    <recommendedName>
        <fullName evidence="7">Non-structural maintenance of chromosomes element 4</fullName>
    </recommendedName>
</protein>